<name>A0A9N9ARK1_9GLOM</name>
<dbReference type="Proteomes" id="UP000789405">
    <property type="component" value="Unassembled WGS sequence"/>
</dbReference>
<accession>A0A9N9ARK1</accession>
<dbReference type="EMBL" id="CAJVPY010001881">
    <property type="protein sequence ID" value="CAG8540213.1"/>
    <property type="molecule type" value="Genomic_DNA"/>
</dbReference>
<dbReference type="PANTHER" id="PTHR44858:SF1">
    <property type="entry name" value="UDP-N-ACETYLGLUCOSAMINE--PEPTIDE N-ACETYLGLUCOSAMINYLTRANSFERASE SPINDLY-RELATED"/>
    <property type="match status" value="1"/>
</dbReference>
<gene>
    <name evidence="4" type="ORF">DERYTH_LOCUS4766</name>
</gene>
<evidence type="ECO:0000256" key="2">
    <source>
        <dbReference type="ARBA" id="ARBA00022803"/>
    </source>
</evidence>
<dbReference type="SMART" id="SM00028">
    <property type="entry name" value="TPR"/>
    <property type="match status" value="2"/>
</dbReference>
<reference evidence="4" key="1">
    <citation type="submission" date="2021-06" db="EMBL/GenBank/DDBJ databases">
        <authorList>
            <person name="Kallberg Y."/>
            <person name="Tangrot J."/>
            <person name="Rosling A."/>
        </authorList>
    </citation>
    <scope>NUCLEOTIDE SEQUENCE</scope>
    <source>
        <strain evidence="4">MA453B</strain>
    </source>
</reference>
<dbReference type="InterPro" id="IPR011990">
    <property type="entry name" value="TPR-like_helical_dom_sf"/>
</dbReference>
<proteinExistence type="predicted"/>
<dbReference type="InterPro" id="IPR050498">
    <property type="entry name" value="Ycf3"/>
</dbReference>
<feature type="repeat" description="TPR" evidence="3">
    <location>
        <begin position="158"/>
        <end position="191"/>
    </location>
</feature>
<dbReference type="PANTHER" id="PTHR44858">
    <property type="entry name" value="TETRATRICOPEPTIDE REPEAT PROTEIN 6"/>
    <property type="match status" value="1"/>
</dbReference>
<evidence type="ECO:0000313" key="4">
    <source>
        <dbReference type="EMBL" id="CAG8540213.1"/>
    </source>
</evidence>
<feature type="repeat" description="TPR" evidence="3">
    <location>
        <begin position="124"/>
        <end position="157"/>
    </location>
</feature>
<dbReference type="InterPro" id="IPR019734">
    <property type="entry name" value="TPR_rpt"/>
</dbReference>
<keyword evidence="2 3" id="KW-0802">TPR repeat</keyword>
<sequence length="331" mass="37990">MFSSQGSRGVQCHGLTKFPETNDFMLVIDYMENGDLAEGVNNYFNTKLQKISSGEYIISENNPKPNNLSFEESDEFLLLIHVENDNYQTSEKHEYHSNFEFVPKHNIPDDDLIHLDLNKTSQNSFIFKTHGISSYFSGNYEESISNLNIALSLNPNDLRALHHRGLAHLRLGQYGDAIADFTEVLKINPISKTKMSDHAQKNIKSSFRDDYFGRCLWSLRGFAYLQLHSRGWIFNEAPEIEFFEPKDSPFKDVEKVFNALEAEPTNAVDLTIRAAVQFNKNNDIDINLYCFLQNYDESLADLDRIIIASDQENFKIIMSDQTEAELLADLT</sequence>
<keyword evidence="1" id="KW-0677">Repeat</keyword>
<dbReference type="AlphaFoldDB" id="A0A9N9ARK1"/>
<evidence type="ECO:0000313" key="5">
    <source>
        <dbReference type="Proteomes" id="UP000789405"/>
    </source>
</evidence>
<evidence type="ECO:0000256" key="1">
    <source>
        <dbReference type="ARBA" id="ARBA00022737"/>
    </source>
</evidence>
<comment type="caution">
    <text evidence="4">The sequence shown here is derived from an EMBL/GenBank/DDBJ whole genome shotgun (WGS) entry which is preliminary data.</text>
</comment>
<keyword evidence="5" id="KW-1185">Reference proteome</keyword>
<dbReference type="Gene3D" id="1.25.40.10">
    <property type="entry name" value="Tetratricopeptide repeat domain"/>
    <property type="match status" value="1"/>
</dbReference>
<dbReference type="OrthoDB" id="10598126at2759"/>
<dbReference type="Pfam" id="PF00515">
    <property type="entry name" value="TPR_1"/>
    <property type="match status" value="1"/>
</dbReference>
<protein>
    <submittedName>
        <fullName evidence="4">17827_t:CDS:1</fullName>
    </submittedName>
</protein>
<dbReference type="SUPFAM" id="SSF48452">
    <property type="entry name" value="TPR-like"/>
    <property type="match status" value="1"/>
</dbReference>
<organism evidence="4 5">
    <name type="scientific">Dentiscutata erythropus</name>
    <dbReference type="NCBI Taxonomy" id="1348616"/>
    <lineage>
        <taxon>Eukaryota</taxon>
        <taxon>Fungi</taxon>
        <taxon>Fungi incertae sedis</taxon>
        <taxon>Mucoromycota</taxon>
        <taxon>Glomeromycotina</taxon>
        <taxon>Glomeromycetes</taxon>
        <taxon>Diversisporales</taxon>
        <taxon>Gigasporaceae</taxon>
        <taxon>Dentiscutata</taxon>
    </lineage>
</organism>
<evidence type="ECO:0000256" key="3">
    <source>
        <dbReference type="PROSITE-ProRule" id="PRU00339"/>
    </source>
</evidence>
<dbReference type="PROSITE" id="PS50005">
    <property type="entry name" value="TPR"/>
    <property type="match status" value="2"/>
</dbReference>